<dbReference type="SMART" id="SM00642">
    <property type="entry name" value="Aamy"/>
    <property type="match status" value="1"/>
</dbReference>
<dbReference type="AlphaFoldDB" id="A0A2R6B684"/>
<evidence type="ECO:0000259" key="1">
    <source>
        <dbReference type="SMART" id="SM00642"/>
    </source>
</evidence>
<reference evidence="2 3" key="1">
    <citation type="submission" date="2017-04" db="EMBL/GenBank/DDBJ databases">
        <title>Novel microbial lineages endemic to geothermal iron-oxide mats fill important gaps in the evolutionary history of Archaea.</title>
        <authorList>
            <person name="Jay Z.J."/>
            <person name="Beam J.P."/>
            <person name="Dlakic M."/>
            <person name="Rusch D.B."/>
            <person name="Kozubal M.A."/>
            <person name="Inskeep W.P."/>
        </authorList>
    </citation>
    <scope>NUCLEOTIDE SEQUENCE [LARGE SCALE GENOMIC DNA]</scope>
    <source>
        <strain evidence="2">ECH_B_2</strain>
    </source>
</reference>
<gene>
    <name evidence="2" type="ORF">B9Q06_10275</name>
</gene>
<protein>
    <submittedName>
        <fullName evidence="2">Malto-oligosyltrehalose synthase</fullName>
    </submittedName>
</protein>
<dbReference type="InterPro" id="IPR017853">
    <property type="entry name" value="GH"/>
</dbReference>
<dbReference type="PANTHER" id="PTHR10357">
    <property type="entry name" value="ALPHA-AMYLASE FAMILY MEMBER"/>
    <property type="match status" value="1"/>
</dbReference>
<dbReference type="Proteomes" id="UP000241284">
    <property type="component" value="Unassembled WGS sequence"/>
</dbReference>
<feature type="domain" description="Glycosyl hydrolase family 13 catalytic" evidence="1">
    <location>
        <begin position="17"/>
        <end position="666"/>
    </location>
</feature>
<dbReference type="Gene3D" id="3.20.20.80">
    <property type="entry name" value="Glycosidases"/>
    <property type="match status" value="1"/>
</dbReference>
<dbReference type="InterPro" id="IPR013797">
    <property type="entry name" value="Maltooligo_trehalose_synth_4"/>
</dbReference>
<dbReference type="InterPro" id="IPR006047">
    <property type="entry name" value="GH13_cat_dom"/>
</dbReference>
<dbReference type="Pfam" id="PF00128">
    <property type="entry name" value="Alpha-amylase"/>
    <property type="match status" value="1"/>
</dbReference>
<dbReference type="Gene3D" id="1.10.10.470">
    <property type="entry name" value="Maltooligosyl trehalose synthase, domain 4"/>
    <property type="match status" value="1"/>
</dbReference>
<dbReference type="Gene3D" id="3.30.1590.10">
    <property type="entry name" value="Maltooligosyl trehalose synthase, domain 2"/>
    <property type="match status" value="1"/>
</dbReference>
<organism evidence="2 3">
    <name type="scientific">Candidatus Marsarchaeota G2 archaeon ECH_B_2</name>
    <dbReference type="NCBI Taxonomy" id="1978160"/>
    <lineage>
        <taxon>Archaea</taxon>
        <taxon>Candidatus Marsarchaeota</taxon>
        <taxon>Candidatus Marsarchaeota group 2</taxon>
    </lineage>
</organism>
<evidence type="ECO:0000313" key="3">
    <source>
        <dbReference type="Proteomes" id="UP000241284"/>
    </source>
</evidence>
<dbReference type="PANTHER" id="PTHR10357:SF216">
    <property type="entry name" value="MALTOOLIGOSYL TREHALOSE SYNTHASE-RELATED"/>
    <property type="match status" value="1"/>
</dbReference>
<name>A0A2R6B684_9ARCH</name>
<dbReference type="GO" id="GO:0047470">
    <property type="term" value="F:(1,4)-alpha-D-glucan 1-alpha-D-glucosylmutase activity"/>
    <property type="evidence" value="ECO:0007669"/>
    <property type="project" value="TreeGrafter"/>
</dbReference>
<sequence>MRVLSTYRLQLNREFPFASVIGLLDYFSELGVTHLYLSPILKARPGSTHCYDVVDHSTINEELGGEQGYRTLLEEARKWGLGVIQDVVPNHMAVHQANWRLMDVLEKGVQSKYSDYFDIDWVSSKRVVLPILEADAEQLIRQGKIRLGLTQGVPSIICQDKCFPINQEGLDVLRHAGPIDDQTLDRLNTTLVKEVLARQYYTLSSSSDQPNYRRFFNVNELIGVNAEKKWVFDESHSIFSKLADLGVDGYRVDHIDGLMYPSSYLGWLHNLVGDAYVVVEKILTGDEELRRNWDCKGTTGYDFMNSVNQLFIDESSASHFTRIYEEFIGRKIDFESLILEKRRFVIEHLLRAEFERVFREFAARIPNFDAIRERLLQFILRLPVYRTYIEATTISDEDIRLISSIDPDGLILSLIKKSRETFLKLQQILPAVTAKGYEDSVLFVYNRLISLNEVGGNPWIFGCGVNRFHEFNRRRLTHWPLSMSATSTHDSKLSEDVRCRLDVLSQMPTEWSSFIKELKNLLSPRIDPNDEYRLYQTLVGTWPKEGLSPDYRERVRSFTLKAMREAGENTSWVHPNTGYEERVLNLIDKLFERKDARLLIDRFVERVTPLGMLYSLSTLVLKMTSPGVPDIYQGCEVWRFLLTDPDNRRPVDFAHLRQVLKDVKEDSDAGSLMRDLYSGGIKMYVTTRLLHLRRGLPEVFQYGFRST</sequence>
<dbReference type="SUPFAM" id="SSF51445">
    <property type="entry name" value="(Trans)glycosidases"/>
    <property type="match status" value="1"/>
</dbReference>
<accession>A0A2R6B684</accession>
<evidence type="ECO:0000313" key="2">
    <source>
        <dbReference type="EMBL" id="PSN94126.1"/>
    </source>
</evidence>
<dbReference type="GO" id="GO:0005992">
    <property type="term" value="P:trehalose biosynthetic process"/>
    <property type="evidence" value="ECO:0007669"/>
    <property type="project" value="TreeGrafter"/>
</dbReference>
<comment type="caution">
    <text evidence="2">The sequence shown here is derived from an EMBL/GenBank/DDBJ whole genome shotgun (WGS) entry which is preliminary data.</text>
</comment>
<dbReference type="CDD" id="cd11336">
    <property type="entry name" value="AmyAc_MTSase"/>
    <property type="match status" value="1"/>
</dbReference>
<dbReference type="Gene3D" id="1.10.150.200">
    <property type="entry name" value="Maltooligosyl trehalose synthase, domain 3"/>
    <property type="match status" value="1"/>
</dbReference>
<dbReference type="InterPro" id="IPR012767">
    <property type="entry name" value="Trehalose_TreY"/>
</dbReference>
<dbReference type="EMBL" id="NEXH01000031">
    <property type="protein sequence ID" value="PSN94126.1"/>
    <property type="molecule type" value="Genomic_DNA"/>
</dbReference>
<dbReference type="GO" id="GO:0030980">
    <property type="term" value="P:alpha-glucan catabolic process"/>
    <property type="evidence" value="ECO:0007669"/>
    <property type="project" value="TreeGrafter"/>
</dbReference>
<dbReference type="NCBIfam" id="TIGR02401">
    <property type="entry name" value="trehalose_TreY"/>
    <property type="match status" value="1"/>
</dbReference>
<proteinExistence type="predicted"/>